<keyword evidence="2" id="KW-1185">Reference proteome</keyword>
<evidence type="ECO:0000313" key="1">
    <source>
        <dbReference type="EMBL" id="PKI68485.1"/>
    </source>
</evidence>
<dbReference type="Proteomes" id="UP000233551">
    <property type="component" value="Unassembled WGS sequence"/>
</dbReference>
<reference evidence="1 2" key="1">
    <citation type="submission" date="2017-11" db="EMBL/GenBank/DDBJ databases">
        <title>De-novo sequencing of pomegranate (Punica granatum L.) genome.</title>
        <authorList>
            <person name="Akparov Z."/>
            <person name="Amiraslanov A."/>
            <person name="Hajiyeva S."/>
            <person name="Abbasov M."/>
            <person name="Kaur K."/>
            <person name="Hamwieh A."/>
            <person name="Solovyev V."/>
            <person name="Salamov A."/>
            <person name="Braich B."/>
            <person name="Kosarev P."/>
            <person name="Mahmoud A."/>
            <person name="Hajiyev E."/>
            <person name="Babayeva S."/>
            <person name="Izzatullayeva V."/>
            <person name="Mammadov A."/>
            <person name="Mammadov A."/>
            <person name="Sharifova S."/>
            <person name="Ojaghi J."/>
            <person name="Eynullazada K."/>
            <person name="Bayramov B."/>
            <person name="Abdulazimova A."/>
            <person name="Shahmuradov I."/>
        </authorList>
    </citation>
    <scope>NUCLEOTIDE SEQUENCE [LARGE SCALE GENOMIC DNA]</scope>
    <source>
        <strain evidence="2">cv. AG2017</strain>
        <tissue evidence="1">Leaf</tissue>
    </source>
</reference>
<proteinExistence type="predicted"/>
<accession>A0A2I0KIZ4</accession>
<sequence length="76" mass="8019">MTSHLCIVSSVPFLDLLGPPRVIVADAQGFPSSLPVIADVAGPIEVAATRHDHLPFSLELNTISSHTSYLLISVAL</sequence>
<protein>
    <submittedName>
        <fullName evidence="1">Uncharacterized protein</fullName>
    </submittedName>
</protein>
<dbReference type="EMBL" id="PGOL01000553">
    <property type="protein sequence ID" value="PKI68485.1"/>
    <property type="molecule type" value="Genomic_DNA"/>
</dbReference>
<organism evidence="1 2">
    <name type="scientific">Punica granatum</name>
    <name type="common">Pomegranate</name>
    <dbReference type="NCBI Taxonomy" id="22663"/>
    <lineage>
        <taxon>Eukaryota</taxon>
        <taxon>Viridiplantae</taxon>
        <taxon>Streptophyta</taxon>
        <taxon>Embryophyta</taxon>
        <taxon>Tracheophyta</taxon>
        <taxon>Spermatophyta</taxon>
        <taxon>Magnoliopsida</taxon>
        <taxon>eudicotyledons</taxon>
        <taxon>Gunneridae</taxon>
        <taxon>Pentapetalae</taxon>
        <taxon>rosids</taxon>
        <taxon>malvids</taxon>
        <taxon>Myrtales</taxon>
        <taxon>Lythraceae</taxon>
        <taxon>Punica</taxon>
    </lineage>
</organism>
<gene>
    <name evidence="1" type="ORF">CRG98_011123</name>
</gene>
<comment type="caution">
    <text evidence="1">The sequence shown here is derived from an EMBL/GenBank/DDBJ whole genome shotgun (WGS) entry which is preliminary data.</text>
</comment>
<evidence type="ECO:0000313" key="2">
    <source>
        <dbReference type="Proteomes" id="UP000233551"/>
    </source>
</evidence>
<dbReference type="AlphaFoldDB" id="A0A2I0KIZ4"/>
<name>A0A2I0KIZ4_PUNGR</name>